<dbReference type="RefSeq" id="WP_040105824.1">
    <property type="nucleotide sequence ID" value="NZ_JABEVU030000001.1"/>
</dbReference>
<dbReference type="EMBL" id="JXII01000005">
    <property type="protein sequence ID" value="KIH70813.1"/>
    <property type="molecule type" value="Genomic_DNA"/>
</dbReference>
<proteinExistence type="predicted"/>
<keyword evidence="5" id="KW-1185">Reference proteome</keyword>
<dbReference type="Gene3D" id="2.30.110.10">
    <property type="entry name" value="Electron Transport, Fmn-binding Protein, Chain A"/>
    <property type="match status" value="1"/>
</dbReference>
<dbReference type="EMBL" id="JABEVU030000001">
    <property type="protein sequence ID" value="MDB0580458.1"/>
    <property type="molecule type" value="Genomic_DNA"/>
</dbReference>
<dbReference type="Pfam" id="PF01243">
    <property type="entry name" value="PNPOx_N"/>
    <property type="match status" value="1"/>
</dbReference>
<protein>
    <submittedName>
        <fullName evidence="2">General stress protein</fullName>
    </submittedName>
    <submittedName>
        <fullName evidence="3">Pyridoxamine 5'-phosphate oxidase family protein</fullName>
    </submittedName>
</protein>
<reference evidence="5" key="2">
    <citation type="submission" date="2020-04" db="EMBL/GenBank/DDBJ databases">
        <title>Genome analysis and biological profiling of marine Cellulosimicrobium funkei MOSEL-ME6.</title>
        <authorList>
            <person name="Tanveer F."/>
            <person name="Xie Y."/>
            <person name="Shinwari Z.K."/>
        </authorList>
    </citation>
    <scope>NUCLEOTIDE SEQUENCE [LARGE SCALE GENOMIC DNA]</scope>
    <source>
        <strain evidence="5">MOSEL-ME25</strain>
    </source>
</reference>
<dbReference type="PANTHER" id="PTHR34818">
    <property type="entry name" value="PROTEIN BLI-3"/>
    <property type="match status" value="1"/>
</dbReference>
<reference evidence="2 4" key="1">
    <citation type="submission" date="2015-01" db="EMBL/GenBank/DDBJ databases">
        <title>Genome sequences of high lactate-tolerant strain Salinicoccus roseus W12 with industrial interest.</title>
        <authorList>
            <person name="Wang H."/>
            <person name="Yu B."/>
        </authorList>
    </citation>
    <scope>NUCLEOTIDE SEQUENCE [LARGE SCALE GENOMIC DNA]</scope>
    <source>
        <strain evidence="2 4">W12</strain>
    </source>
</reference>
<dbReference type="Proteomes" id="UP000527860">
    <property type="component" value="Unassembled WGS sequence"/>
</dbReference>
<dbReference type="InterPro" id="IPR052917">
    <property type="entry name" value="Stress-Dev_Protein"/>
</dbReference>
<reference evidence="3" key="3">
    <citation type="submission" date="2020-04" db="EMBL/GenBank/DDBJ databases">
        <authorList>
            <person name="Tanveer F."/>
            <person name="Xie Y."/>
            <person name="Shinwari Z.K."/>
        </authorList>
    </citation>
    <scope>NUCLEOTIDE SEQUENCE</scope>
    <source>
        <strain evidence="3">MOSEL-ME25</strain>
    </source>
</reference>
<feature type="domain" description="Pyridoxamine 5'-phosphate oxidase N-terminal" evidence="1">
    <location>
        <begin position="8"/>
        <end position="126"/>
    </location>
</feature>
<evidence type="ECO:0000313" key="5">
    <source>
        <dbReference type="Proteomes" id="UP000527860"/>
    </source>
</evidence>
<dbReference type="InterPro" id="IPR011576">
    <property type="entry name" value="Pyridox_Oxase_N"/>
</dbReference>
<accession>A0A0C2DLB2</accession>
<gene>
    <name evidence="3" type="ORF">F7P68_0007925</name>
    <name evidence="2" type="ORF">SN16_06570</name>
</gene>
<evidence type="ECO:0000259" key="1">
    <source>
        <dbReference type="Pfam" id="PF01243"/>
    </source>
</evidence>
<dbReference type="PANTHER" id="PTHR34818:SF1">
    <property type="entry name" value="PROTEIN BLI-3"/>
    <property type="match status" value="1"/>
</dbReference>
<comment type="caution">
    <text evidence="2">The sequence shown here is derived from an EMBL/GenBank/DDBJ whole genome shotgun (WGS) entry which is preliminary data.</text>
</comment>
<name>A0A0C2DLB2_9STAP</name>
<evidence type="ECO:0000313" key="2">
    <source>
        <dbReference type="EMBL" id="KIH70813.1"/>
    </source>
</evidence>
<sequence>MEQSKAIERITEILDESKIGVLSTAQNNEPNARYMWFYNDGLTLYAKTNDQSPKYDELGDNPRAHVLLGFHDSPSHAFVEVYGDVERINDKETIDWVWEEADAEFFDSKDNPHLKVLKITPTDIKIMNDDKYEEVKLSL</sequence>
<reference evidence="3 5" key="4">
    <citation type="submission" date="2022-12" db="EMBL/GenBank/DDBJ databases">
        <title>Genome analysis and biological profiling of marine Salinicoccus roseus MOSEL-ME25.</title>
        <authorList>
            <person name="Mirza F.T."/>
            <person name="Xie Y."/>
            <person name="Shinwari Z.K."/>
        </authorList>
    </citation>
    <scope>NUCLEOTIDE SEQUENCE [LARGE SCALE GENOMIC DNA]</scope>
    <source>
        <strain evidence="3 5">MOSEL-ME25</strain>
    </source>
</reference>
<dbReference type="STRING" id="45670.SN16_06570"/>
<dbReference type="AlphaFoldDB" id="A0A0C2DLB2"/>
<dbReference type="Proteomes" id="UP000031546">
    <property type="component" value="Unassembled WGS sequence"/>
</dbReference>
<evidence type="ECO:0000313" key="3">
    <source>
        <dbReference type="EMBL" id="MDB0580458.1"/>
    </source>
</evidence>
<dbReference type="InterPro" id="IPR012349">
    <property type="entry name" value="Split_barrel_FMN-bd"/>
</dbReference>
<dbReference type="OrthoDB" id="5431160at2"/>
<organism evidence="2 4">
    <name type="scientific">Salinicoccus roseus</name>
    <dbReference type="NCBI Taxonomy" id="45670"/>
    <lineage>
        <taxon>Bacteria</taxon>
        <taxon>Bacillati</taxon>
        <taxon>Bacillota</taxon>
        <taxon>Bacilli</taxon>
        <taxon>Bacillales</taxon>
        <taxon>Staphylococcaceae</taxon>
        <taxon>Salinicoccus</taxon>
    </lineage>
</organism>
<dbReference type="GeneID" id="77845215"/>
<evidence type="ECO:0000313" key="4">
    <source>
        <dbReference type="Proteomes" id="UP000031546"/>
    </source>
</evidence>
<dbReference type="SUPFAM" id="SSF50475">
    <property type="entry name" value="FMN-binding split barrel"/>
    <property type="match status" value="1"/>
</dbReference>